<keyword evidence="3" id="KW-1185">Reference proteome</keyword>
<reference evidence="2 3" key="1">
    <citation type="journal article" date="2017" name="Gigascience">
        <title>Draft genome of the honey bee ectoparasitic mite, Tropilaelaps mercedesae, is shaped by the parasitic life history.</title>
        <authorList>
            <person name="Dong X."/>
            <person name="Armstrong S.D."/>
            <person name="Xia D."/>
            <person name="Makepeace B.L."/>
            <person name="Darby A.C."/>
            <person name="Kadowaki T."/>
        </authorList>
    </citation>
    <scope>NUCLEOTIDE SEQUENCE [LARGE SCALE GENOMIC DNA]</scope>
    <source>
        <strain evidence="2">Wuxi-XJTLU</strain>
    </source>
</reference>
<sequence>MFRGKRSRGKASRKPARYNETVAFGAVFSSWRPDVHLPQTWQPARARLPLQQIQQGAVYQHLQQVQQVSSTGVSRQIARTAVTRTNSVSSPPTPLGTPAPSNIGTTRIACPVQSPISQQSRPPSSQGNPQPSDNVAIDIQRKSLPFGWMMGRVFRCSCGASLCPSFGVHRCNCDNSTLNSLPNSNNSHLKNSQAPFHGPSYPAAAFNKSRCRGRNYQKHQQIYKGQMKQEGTQTPQARLINNVASLPKQARVITTTRNVPWPFFGGRTEQLLVSGGTTFPCVHIQPAQLAFEVHYSMVVDLVPRDPPLGYMASTPSARYLPPHNYLTGATWMAHPWKLHLETIVHAVQTPKIGIQMTEMCLADGEYTPVIRLFTTRAHTGFPGGHPSDLIEIGLRWYLTDHSFVKASLPGAEQPVLFRARRPLNPQQHILQQTPISPAPLVARTGIAEGIPAYRAATPAVSAVTVDSSAGEDHLATERRHSYLKTRWWEI</sequence>
<organism evidence="2 3">
    <name type="scientific">Tropilaelaps mercedesae</name>
    <dbReference type="NCBI Taxonomy" id="418985"/>
    <lineage>
        <taxon>Eukaryota</taxon>
        <taxon>Metazoa</taxon>
        <taxon>Ecdysozoa</taxon>
        <taxon>Arthropoda</taxon>
        <taxon>Chelicerata</taxon>
        <taxon>Arachnida</taxon>
        <taxon>Acari</taxon>
        <taxon>Parasitiformes</taxon>
        <taxon>Mesostigmata</taxon>
        <taxon>Gamasina</taxon>
        <taxon>Dermanyssoidea</taxon>
        <taxon>Laelapidae</taxon>
        <taxon>Tropilaelaps</taxon>
    </lineage>
</organism>
<dbReference type="InParanoid" id="A0A1V9Y2C2"/>
<evidence type="ECO:0000256" key="1">
    <source>
        <dbReference type="SAM" id="MobiDB-lite"/>
    </source>
</evidence>
<name>A0A1V9Y2C2_9ACAR</name>
<dbReference type="AlphaFoldDB" id="A0A1V9Y2C2"/>
<protein>
    <submittedName>
        <fullName evidence="2">Uncharacterized protein</fullName>
    </submittedName>
</protein>
<accession>A0A1V9Y2C2</accession>
<proteinExistence type="predicted"/>
<evidence type="ECO:0000313" key="2">
    <source>
        <dbReference type="EMBL" id="OQR79833.1"/>
    </source>
</evidence>
<feature type="compositionally biased region" description="Low complexity" evidence="1">
    <location>
        <begin position="111"/>
        <end position="132"/>
    </location>
</feature>
<dbReference type="EMBL" id="MNPL01000635">
    <property type="protein sequence ID" value="OQR79833.1"/>
    <property type="molecule type" value="Genomic_DNA"/>
</dbReference>
<gene>
    <name evidence="2" type="ORF">BIW11_05459</name>
</gene>
<dbReference type="OrthoDB" id="10452896at2759"/>
<comment type="caution">
    <text evidence="2">The sequence shown here is derived from an EMBL/GenBank/DDBJ whole genome shotgun (WGS) entry which is preliminary data.</text>
</comment>
<evidence type="ECO:0000313" key="3">
    <source>
        <dbReference type="Proteomes" id="UP000192247"/>
    </source>
</evidence>
<feature type="region of interest" description="Disordered" evidence="1">
    <location>
        <begin position="82"/>
        <end position="134"/>
    </location>
</feature>
<dbReference type="Proteomes" id="UP000192247">
    <property type="component" value="Unassembled WGS sequence"/>
</dbReference>